<evidence type="ECO:0000256" key="5">
    <source>
        <dbReference type="ARBA" id="ARBA00019258"/>
    </source>
</evidence>
<keyword evidence="6" id="KW-0810">Translation regulation</keyword>
<comment type="similarity">
    <text evidence="3">Belongs to the AEP2 family.</text>
</comment>
<evidence type="ECO:0000256" key="6">
    <source>
        <dbReference type="ARBA" id="ARBA00022845"/>
    </source>
</evidence>
<dbReference type="GO" id="GO:0006417">
    <property type="term" value="P:regulation of translation"/>
    <property type="evidence" value="ECO:0007669"/>
    <property type="project" value="UniProtKB-KW"/>
</dbReference>
<name>A0A9P6WDW8_MAUEX</name>
<evidence type="ECO:0000256" key="4">
    <source>
        <dbReference type="ARBA" id="ARBA00011657"/>
    </source>
</evidence>
<dbReference type="OrthoDB" id="4062665at2759"/>
<keyword evidence="7" id="KW-0809">Transit peptide</keyword>
<gene>
    <name evidence="9" type="primary">AEP2</name>
    <name evidence="9" type="ORF">C6P45_001174</name>
</gene>
<organism evidence="9 10">
    <name type="scientific">Maudiozyma exigua</name>
    <name type="common">Yeast</name>
    <name type="synonym">Kazachstania exigua</name>
    <dbReference type="NCBI Taxonomy" id="34358"/>
    <lineage>
        <taxon>Eukaryota</taxon>
        <taxon>Fungi</taxon>
        <taxon>Dikarya</taxon>
        <taxon>Ascomycota</taxon>
        <taxon>Saccharomycotina</taxon>
        <taxon>Saccharomycetes</taxon>
        <taxon>Saccharomycetales</taxon>
        <taxon>Saccharomycetaceae</taxon>
        <taxon>Maudiozyma</taxon>
    </lineage>
</organism>
<dbReference type="InterPro" id="IPR024319">
    <property type="entry name" value="ATPase_expression_mit"/>
</dbReference>
<evidence type="ECO:0000256" key="2">
    <source>
        <dbReference type="ARBA" id="ARBA00004173"/>
    </source>
</evidence>
<dbReference type="EMBL" id="PUHR01000015">
    <property type="protein sequence ID" value="KAG0671161.1"/>
    <property type="molecule type" value="Genomic_DNA"/>
</dbReference>
<dbReference type="AlphaFoldDB" id="A0A9P6WDW8"/>
<evidence type="ECO:0000256" key="3">
    <source>
        <dbReference type="ARBA" id="ARBA00009790"/>
    </source>
</evidence>
<keyword evidence="8" id="KW-0496">Mitochondrion</keyword>
<keyword evidence="10" id="KW-1185">Reference proteome</keyword>
<dbReference type="Pfam" id="PF12921">
    <property type="entry name" value="ATP13"/>
    <property type="match status" value="1"/>
</dbReference>
<sequence length="442" mass="52413">MLGRSRLVFCENAIPNIRNAKRILPLAVKFPIATRYYTTAPVSQSDLAINGVTQKYAEFSTYLDELSKVRPIYNKANLIKNLDQIYAEYQKILQNPDTRLNSLKLHDTNVTLSMFLKLHRLKRAHNVLTDLIHMDESLVFGESRDIDTVRSYLNVRCGAYVDMWYSERSYIVIDNTYVFDLIEYSLKNGLSYWDSEICYALSKSNQLNLLNQFTMKKWNISINESIIDVQQGMVPPSSEVIVTLMRIIRYIYKDGTEEANRFLNNITKQYPTMNLNINFWRNLLLEGSSPLRGNTHFKTGNENGLNNWRTMKEWYTMRNKQIPFDNSITRELYRVVERTKKIKDCIDIYTNCFSEFYNQRNKITKAEWSIINKYQKFILRRLINKKNSKRTEDFITQWSIDNENEKMLRNFVNYLTLLKNKKKVTQKYDEMIEDDMILGPLW</sequence>
<comment type="function">
    <text evidence="1">Required for translation of the mitochondrial OLI1 transcript coding for the mitochondrial ATP synthase subunit 9.</text>
</comment>
<dbReference type="Proteomes" id="UP000750334">
    <property type="component" value="Unassembled WGS sequence"/>
</dbReference>
<evidence type="ECO:0000313" key="10">
    <source>
        <dbReference type="Proteomes" id="UP000750334"/>
    </source>
</evidence>
<reference evidence="9 10" key="1">
    <citation type="submission" date="2020-11" db="EMBL/GenBank/DDBJ databases">
        <title>Kefir isolates.</title>
        <authorList>
            <person name="Marcisauskas S."/>
            <person name="Kim Y."/>
            <person name="Blasche S."/>
        </authorList>
    </citation>
    <scope>NUCLEOTIDE SEQUENCE [LARGE SCALE GENOMIC DNA]</scope>
    <source>
        <strain evidence="9 10">OG2</strain>
    </source>
</reference>
<protein>
    <recommendedName>
        <fullName evidence="5">ATPase expression protein 2, mitochondrial</fullName>
    </recommendedName>
</protein>
<proteinExistence type="inferred from homology"/>
<evidence type="ECO:0000313" key="9">
    <source>
        <dbReference type="EMBL" id="KAG0671161.1"/>
    </source>
</evidence>
<comment type="subcellular location">
    <subcellularLocation>
        <location evidence="2">Mitochondrion</location>
    </subcellularLocation>
</comment>
<evidence type="ECO:0000256" key="1">
    <source>
        <dbReference type="ARBA" id="ARBA00002412"/>
    </source>
</evidence>
<evidence type="ECO:0000256" key="7">
    <source>
        <dbReference type="ARBA" id="ARBA00022946"/>
    </source>
</evidence>
<comment type="caution">
    <text evidence="9">The sequence shown here is derived from an EMBL/GenBank/DDBJ whole genome shotgun (WGS) entry which is preliminary data.</text>
</comment>
<evidence type="ECO:0000256" key="8">
    <source>
        <dbReference type="ARBA" id="ARBA00023128"/>
    </source>
</evidence>
<dbReference type="GO" id="GO:0005739">
    <property type="term" value="C:mitochondrion"/>
    <property type="evidence" value="ECO:0007669"/>
    <property type="project" value="UniProtKB-SubCell"/>
</dbReference>
<accession>A0A9P6WDW8</accession>
<comment type="subunit">
    <text evidence="4">Binds to the 5'UTR of the OLI1 mRNA.</text>
</comment>